<protein>
    <recommendedName>
        <fullName evidence="5">Sulfotransferase</fullName>
    </recommendedName>
</protein>
<dbReference type="Gene3D" id="3.40.50.300">
    <property type="entry name" value="P-loop containing nucleotide triphosphate hydrolases"/>
    <property type="match status" value="1"/>
</dbReference>
<keyword evidence="2" id="KW-0472">Membrane</keyword>
<feature type="compositionally biased region" description="Basic and acidic residues" evidence="1">
    <location>
        <begin position="313"/>
        <end position="323"/>
    </location>
</feature>
<dbReference type="OrthoDB" id="10393412at2759"/>
<organism evidence="3 4">
    <name type="scientific">Stichopus japonicus</name>
    <name type="common">Sea cucumber</name>
    <dbReference type="NCBI Taxonomy" id="307972"/>
    <lineage>
        <taxon>Eukaryota</taxon>
        <taxon>Metazoa</taxon>
        <taxon>Echinodermata</taxon>
        <taxon>Eleutherozoa</taxon>
        <taxon>Echinozoa</taxon>
        <taxon>Holothuroidea</taxon>
        <taxon>Aspidochirotacea</taxon>
        <taxon>Aspidochirotida</taxon>
        <taxon>Stichopodidae</taxon>
        <taxon>Apostichopus</taxon>
    </lineage>
</organism>
<evidence type="ECO:0000256" key="2">
    <source>
        <dbReference type="SAM" id="Phobius"/>
    </source>
</evidence>
<dbReference type="EMBL" id="MRZV01000472">
    <property type="protein sequence ID" value="PIK49297.1"/>
    <property type="molecule type" value="Genomic_DNA"/>
</dbReference>
<comment type="caution">
    <text evidence="3">The sequence shown here is derived from an EMBL/GenBank/DDBJ whole genome shotgun (WGS) entry which is preliminary data.</text>
</comment>
<evidence type="ECO:0000313" key="4">
    <source>
        <dbReference type="Proteomes" id="UP000230750"/>
    </source>
</evidence>
<accession>A0A2G8KMV1</accession>
<dbReference type="InterPro" id="IPR027417">
    <property type="entry name" value="P-loop_NTPase"/>
</dbReference>
<proteinExistence type="predicted"/>
<evidence type="ECO:0008006" key="5">
    <source>
        <dbReference type="Google" id="ProtNLM"/>
    </source>
</evidence>
<dbReference type="PANTHER" id="PTHR32301">
    <property type="entry name" value="COUNTIN RECEPTOR CNR3-RELATED"/>
    <property type="match status" value="1"/>
</dbReference>
<name>A0A2G8KMV1_STIJA</name>
<feature type="transmembrane region" description="Helical" evidence="2">
    <location>
        <begin position="21"/>
        <end position="39"/>
    </location>
</feature>
<dbReference type="Proteomes" id="UP000230750">
    <property type="component" value="Unassembled WGS sequence"/>
</dbReference>
<keyword evidence="2" id="KW-1133">Transmembrane helix</keyword>
<dbReference type="InterPro" id="IPR053259">
    <property type="entry name" value="Golvesin-related_Golgi"/>
</dbReference>
<dbReference type="SUPFAM" id="SSF52540">
    <property type="entry name" value="P-loop containing nucleoside triphosphate hydrolases"/>
    <property type="match status" value="1"/>
</dbReference>
<dbReference type="PANTHER" id="PTHR32301:SF6">
    <property type="entry name" value="GOLVESIN-RELATED"/>
    <property type="match status" value="1"/>
</dbReference>
<evidence type="ECO:0000313" key="3">
    <source>
        <dbReference type="EMBL" id="PIK49297.1"/>
    </source>
</evidence>
<feature type="region of interest" description="Disordered" evidence="1">
    <location>
        <begin position="304"/>
        <end position="323"/>
    </location>
</feature>
<keyword evidence="2" id="KW-0812">Transmembrane</keyword>
<gene>
    <name evidence="3" type="ORF">BSL78_13812</name>
</gene>
<sequence>MELYANLVESFCRRIHSTTNFAILIFTVVCTFAFLNSHGNSFLPQNLPNRKTSRFINNAENGFEKQREVTEIDPELAKIIHGGNSLPNYFLTPGIEDSVFKNTTLSFVHYPKGGGTTIKDCVSKINQKYGKAEPFTVFAKNAGETKEKMLNGGFDDVDFFMGTYGFSLCEHLKPRRCAHFTVLRDPYDRMVSHYFFCKYGGGSNAPCNQPIEEFALLVRSIFFHQLTCLHKCQKGTAPEGGWMCDREQLEVEQIVNYNFTEIEMVLNYAEQQMEEMFAVVGILEELDTTLLLLQEALGIPFHDECQNSHSNARPKESEERKEERIQAKKLLMENKDVQRALEADVRLYQRAKKIFEKQKERSLNFKSLYKK</sequence>
<reference evidence="3 4" key="1">
    <citation type="journal article" date="2017" name="PLoS Biol.">
        <title>The sea cucumber genome provides insights into morphological evolution and visceral regeneration.</title>
        <authorList>
            <person name="Zhang X."/>
            <person name="Sun L."/>
            <person name="Yuan J."/>
            <person name="Sun Y."/>
            <person name="Gao Y."/>
            <person name="Zhang L."/>
            <person name="Li S."/>
            <person name="Dai H."/>
            <person name="Hamel J.F."/>
            <person name="Liu C."/>
            <person name="Yu Y."/>
            <person name="Liu S."/>
            <person name="Lin W."/>
            <person name="Guo K."/>
            <person name="Jin S."/>
            <person name="Xu P."/>
            <person name="Storey K.B."/>
            <person name="Huan P."/>
            <person name="Zhang T."/>
            <person name="Zhou Y."/>
            <person name="Zhang J."/>
            <person name="Lin C."/>
            <person name="Li X."/>
            <person name="Xing L."/>
            <person name="Huo D."/>
            <person name="Sun M."/>
            <person name="Wang L."/>
            <person name="Mercier A."/>
            <person name="Li F."/>
            <person name="Yang H."/>
            <person name="Xiang J."/>
        </authorList>
    </citation>
    <scope>NUCLEOTIDE SEQUENCE [LARGE SCALE GENOMIC DNA]</scope>
    <source>
        <strain evidence="3">Shaxun</strain>
        <tissue evidence="3">Muscle</tissue>
    </source>
</reference>
<evidence type="ECO:0000256" key="1">
    <source>
        <dbReference type="SAM" id="MobiDB-lite"/>
    </source>
</evidence>
<keyword evidence="4" id="KW-1185">Reference proteome</keyword>
<dbReference type="AlphaFoldDB" id="A0A2G8KMV1"/>